<gene>
    <name evidence="1" type="ORF">WG78_12135</name>
</gene>
<reference evidence="1 2" key="1">
    <citation type="submission" date="2015-07" db="EMBL/GenBank/DDBJ databases">
        <title>Draft genome sequence of the Amantichitinum ursilacus IGB-41, a new chitin-degrading bacterium.</title>
        <authorList>
            <person name="Kirstahler P."/>
            <person name="Guenther M."/>
            <person name="Grumaz C."/>
            <person name="Rupp S."/>
            <person name="Zibek S."/>
            <person name="Sohn K."/>
        </authorList>
    </citation>
    <scope>NUCLEOTIDE SEQUENCE [LARGE SCALE GENOMIC DNA]</scope>
    <source>
        <strain evidence="1 2">IGB-41</strain>
    </source>
</reference>
<sequence length="134" mass="14744">MTAQFIPDVSYADVLFGENAANLKAKGFIENPERYLPEVGLVVLERDSLSVYLRDDAVESISSDAEFWYRDVNLVGADLATATKVLGKADGAPYKVVVDEDQPAQQVYDYEDDGVQLWFAGERVVTVFAMGVAL</sequence>
<dbReference type="AlphaFoldDB" id="A0A0N0GNI0"/>
<dbReference type="Proteomes" id="UP000037939">
    <property type="component" value="Unassembled WGS sequence"/>
</dbReference>
<keyword evidence="2" id="KW-1185">Reference proteome</keyword>
<dbReference type="RefSeq" id="WP_152969176.1">
    <property type="nucleotide sequence ID" value="NZ_LAQT01000009.1"/>
</dbReference>
<organism evidence="1 2">
    <name type="scientific">Amantichitinum ursilacus</name>
    <dbReference type="NCBI Taxonomy" id="857265"/>
    <lineage>
        <taxon>Bacteria</taxon>
        <taxon>Pseudomonadati</taxon>
        <taxon>Pseudomonadota</taxon>
        <taxon>Betaproteobacteria</taxon>
        <taxon>Neisseriales</taxon>
        <taxon>Chitinibacteraceae</taxon>
        <taxon>Amantichitinum</taxon>
    </lineage>
</organism>
<protein>
    <submittedName>
        <fullName evidence="1">Uncharacterized protein</fullName>
    </submittedName>
</protein>
<proteinExistence type="predicted"/>
<dbReference type="OrthoDB" id="8605575at2"/>
<evidence type="ECO:0000313" key="2">
    <source>
        <dbReference type="Proteomes" id="UP000037939"/>
    </source>
</evidence>
<name>A0A0N0GNI0_9NEIS</name>
<dbReference type="EMBL" id="LAQT01000009">
    <property type="protein sequence ID" value="KPC52593.1"/>
    <property type="molecule type" value="Genomic_DNA"/>
</dbReference>
<comment type="caution">
    <text evidence="1">The sequence shown here is derived from an EMBL/GenBank/DDBJ whole genome shotgun (WGS) entry which is preliminary data.</text>
</comment>
<evidence type="ECO:0000313" key="1">
    <source>
        <dbReference type="EMBL" id="KPC52593.1"/>
    </source>
</evidence>
<accession>A0A0N0GNI0</accession>